<evidence type="ECO:0000313" key="3">
    <source>
        <dbReference type="Proteomes" id="UP000626092"/>
    </source>
</evidence>
<organism evidence="2 3">
    <name type="scientific">Rhododendron simsii</name>
    <name type="common">Sims's rhododendron</name>
    <dbReference type="NCBI Taxonomy" id="118357"/>
    <lineage>
        <taxon>Eukaryota</taxon>
        <taxon>Viridiplantae</taxon>
        <taxon>Streptophyta</taxon>
        <taxon>Embryophyta</taxon>
        <taxon>Tracheophyta</taxon>
        <taxon>Spermatophyta</taxon>
        <taxon>Magnoliopsida</taxon>
        <taxon>eudicotyledons</taxon>
        <taxon>Gunneridae</taxon>
        <taxon>Pentapetalae</taxon>
        <taxon>asterids</taxon>
        <taxon>Ericales</taxon>
        <taxon>Ericaceae</taxon>
        <taxon>Ericoideae</taxon>
        <taxon>Rhodoreae</taxon>
        <taxon>Rhododendron</taxon>
    </lineage>
</organism>
<gene>
    <name evidence="2" type="ORF">RHSIM_Rhsim12G0081100</name>
</gene>
<evidence type="ECO:0000256" key="1">
    <source>
        <dbReference type="SAM" id="MobiDB-lite"/>
    </source>
</evidence>
<dbReference type="AlphaFoldDB" id="A0A834GAG0"/>
<sequence>MHSPTDFGPESALLPELVVPWTIAVNREKKSFLSYDGIPSSVHCKSEVGRLLPTGDPRCRHRPAVGGTSIPPENLLALPPKLSVGVRISRKQGTWRSVLINKAFFFGKEVWNEPIVFDSGNNIRASQFAGINLMVDFQPREVNGKNRSQPCGEDLVSIESSGTSIPSHEVSGYIADAPD</sequence>
<comment type="caution">
    <text evidence="2">The sequence shown here is derived from an EMBL/GenBank/DDBJ whole genome shotgun (WGS) entry which is preliminary data.</text>
</comment>
<accession>A0A834GAG0</accession>
<evidence type="ECO:0000313" key="2">
    <source>
        <dbReference type="EMBL" id="KAF7125021.1"/>
    </source>
</evidence>
<dbReference type="Proteomes" id="UP000626092">
    <property type="component" value="Unassembled WGS sequence"/>
</dbReference>
<keyword evidence="3" id="KW-1185">Reference proteome</keyword>
<proteinExistence type="predicted"/>
<dbReference type="EMBL" id="WJXA01000012">
    <property type="protein sequence ID" value="KAF7125021.1"/>
    <property type="molecule type" value="Genomic_DNA"/>
</dbReference>
<name>A0A834GAG0_RHOSS</name>
<feature type="region of interest" description="Disordered" evidence="1">
    <location>
        <begin position="143"/>
        <end position="179"/>
    </location>
</feature>
<reference evidence="2" key="1">
    <citation type="submission" date="2019-11" db="EMBL/GenBank/DDBJ databases">
        <authorList>
            <person name="Liu Y."/>
            <person name="Hou J."/>
            <person name="Li T.-Q."/>
            <person name="Guan C.-H."/>
            <person name="Wu X."/>
            <person name="Wu H.-Z."/>
            <person name="Ling F."/>
            <person name="Zhang R."/>
            <person name="Shi X.-G."/>
            <person name="Ren J.-P."/>
            <person name="Chen E.-F."/>
            <person name="Sun J.-M."/>
        </authorList>
    </citation>
    <scope>NUCLEOTIDE SEQUENCE</scope>
    <source>
        <strain evidence="2">Adult_tree_wgs_1</strain>
        <tissue evidence="2">Leaves</tissue>
    </source>
</reference>
<protein>
    <submittedName>
        <fullName evidence="2">Uncharacterized protein</fullName>
    </submittedName>
</protein>